<comment type="subcellular location">
    <subcellularLocation>
        <location evidence="1">Nucleus</location>
    </subcellularLocation>
</comment>
<comment type="caution">
    <text evidence="7">The sequence shown here is derived from an EMBL/GenBank/DDBJ whole genome shotgun (WGS) entry which is preliminary data.</text>
</comment>
<evidence type="ECO:0000313" key="8">
    <source>
        <dbReference type="Proteomes" id="UP001562354"/>
    </source>
</evidence>
<feature type="compositionally biased region" description="Acidic residues" evidence="5">
    <location>
        <begin position="621"/>
        <end position="646"/>
    </location>
</feature>
<feature type="compositionally biased region" description="Low complexity" evidence="5">
    <location>
        <begin position="698"/>
        <end position="715"/>
    </location>
</feature>
<feature type="compositionally biased region" description="Polar residues" evidence="5">
    <location>
        <begin position="465"/>
        <end position="486"/>
    </location>
</feature>
<evidence type="ECO:0000259" key="6">
    <source>
        <dbReference type="Pfam" id="PF08167"/>
    </source>
</evidence>
<gene>
    <name evidence="7" type="ORF">AAFC00_003459</name>
</gene>
<proteinExistence type="inferred from homology"/>
<dbReference type="InterPro" id="IPR016024">
    <property type="entry name" value="ARM-type_fold"/>
</dbReference>
<evidence type="ECO:0000256" key="1">
    <source>
        <dbReference type="ARBA" id="ARBA00004123"/>
    </source>
</evidence>
<dbReference type="GeneID" id="95977160"/>
<sequence>MAPQASAVSALRAITFRISSATKAELPHVVAYVSPSLASCKDLLSEPENLNQKDTDAAIVVNRFNTQIQALLQDRTPEGRWAAVVLVKAAIESGGWETLRRSIGWVRGLLAILKRPDPPITRCLCMIALTRIFMLTWDYPTLIREITTPAVPTFVSTCLNNLATRAYSQDELRTTLETFAHLLPRHPTIFRTNQDAVAKLLQSVLEGSGSSTGPAIRDLARRVSVLLHQCEPKGGAGEKWERSLVATVKATHVVADKTFMSIEEDWQSVAGNHVNKHALSSHYRTSQESKDASDRPVQQFVVSGSDALISNLRLLTSYFSIATPANVVASVGQVTDLLTRLLAVSISTSASKTTVKFNKDSSREERDALTQVLPAIHLAAIQTLAAILKRYGSQLASSVHTFVDQLLWVFNASPSNRGIRTAVYRVMTSLIDLSGPTMTKTTVSSLRKLIVACCEDLLPSQTLDKPDVSANTNGTNNKAPQATMNADSFLKTPTSKTSASSATNASSAIVKQTQFPALHFAAADLLPRLLCKLPSSRIPVALRSLLDRTAVLTRHKSAMTASALNPPGTQTGAKGANSILPLLAREYSDDAAVEALLRPRMPVIETGRRAIAAAGAIDDAMAGEEDENEQSDEDNDDDDDEDEMEVDSAAASNNTTTEASADAAAAAAAAKAQSALSSAINIFTDSAPAVTGTKRPRSPSNAATTTALTTSAPPNGTAVESEKRLKASPADDEVEIPTSVVAGDTVTTLPSAPDISSSSSETRANAVEESDDDDDNFEIPTLVMGADSDDE</sequence>
<feature type="region of interest" description="Disordered" evidence="5">
    <location>
        <begin position="465"/>
        <end position="503"/>
    </location>
</feature>
<dbReference type="PANTHER" id="PTHR34105">
    <property type="entry name" value="PROLINE-, GLUTAMIC ACID- AND LEUCINE-RICH PROTEIN 1"/>
    <property type="match status" value="1"/>
</dbReference>
<feature type="compositionally biased region" description="Acidic residues" evidence="5">
    <location>
        <begin position="768"/>
        <end position="777"/>
    </location>
</feature>
<dbReference type="Pfam" id="PF08167">
    <property type="entry name" value="RIX1"/>
    <property type="match status" value="1"/>
</dbReference>
<dbReference type="EMBL" id="JBFMKM010000008">
    <property type="protein sequence ID" value="KAL1304465.1"/>
    <property type="molecule type" value="Genomic_DNA"/>
</dbReference>
<evidence type="ECO:0000256" key="5">
    <source>
        <dbReference type="SAM" id="MobiDB-lite"/>
    </source>
</evidence>
<name>A0ABR3PFF0_9PEZI</name>
<dbReference type="InterPro" id="IPR012583">
    <property type="entry name" value="RIX1_N"/>
</dbReference>
<evidence type="ECO:0000256" key="3">
    <source>
        <dbReference type="ARBA" id="ARBA00021502"/>
    </source>
</evidence>
<feature type="region of interest" description="Disordered" evidence="5">
    <location>
        <begin position="619"/>
        <end position="658"/>
    </location>
</feature>
<organism evidence="7 8">
    <name type="scientific">Neodothiora populina</name>
    <dbReference type="NCBI Taxonomy" id="2781224"/>
    <lineage>
        <taxon>Eukaryota</taxon>
        <taxon>Fungi</taxon>
        <taxon>Dikarya</taxon>
        <taxon>Ascomycota</taxon>
        <taxon>Pezizomycotina</taxon>
        <taxon>Dothideomycetes</taxon>
        <taxon>Dothideomycetidae</taxon>
        <taxon>Dothideales</taxon>
        <taxon>Dothioraceae</taxon>
        <taxon>Neodothiora</taxon>
    </lineage>
</organism>
<feature type="domain" description="Pre-rRNA-processing protein RIX1 N-terminal" evidence="6">
    <location>
        <begin position="11"/>
        <end position="210"/>
    </location>
</feature>
<evidence type="ECO:0000313" key="7">
    <source>
        <dbReference type="EMBL" id="KAL1304465.1"/>
    </source>
</evidence>
<dbReference type="Proteomes" id="UP001562354">
    <property type="component" value="Unassembled WGS sequence"/>
</dbReference>
<dbReference type="PANTHER" id="PTHR34105:SF1">
    <property type="entry name" value="PROLINE-, GLUTAMIC ACID- AND LEUCINE-RICH PROTEIN 1"/>
    <property type="match status" value="1"/>
</dbReference>
<comment type="similarity">
    <text evidence="2">Belongs to the RIX1/PELP1 family.</text>
</comment>
<keyword evidence="8" id="KW-1185">Reference proteome</keyword>
<evidence type="ECO:0000256" key="2">
    <source>
        <dbReference type="ARBA" id="ARBA00010511"/>
    </source>
</evidence>
<dbReference type="RefSeq" id="XP_069200740.1">
    <property type="nucleotide sequence ID" value="XM_069342934.1"/>
</dbReference>
<feature type="compositionally biased region" description="Low complexity" evidence="5">
    <location>
        <begin position="647"/>
        <end position="658"/>
    </location>
</feature>
<feature type="region of interest" description="Disordered" evidence="5">
    <location>
        <begin position="689"/>
        <end position="791"/>
    </location>
</feature>
<feature type="compositionally biased region" description="Low complexity" evidence="5">
    <location>
        <begin position="492"/>
        <end position="503"/>
    </location>
</feature>
<reference evidence="7 8" key="1">
    <citation type="submission" date="2024-07" db="EMBL/GenBank/DDBJ databases">
        <title>Draft sequence of the Neodothiora populina.</title>
        <authorList>
            <person name="Drown D.D."/>
            <person name="Schuette U.S."/>
            <person name="Buechlein A.B."/>
            <person name="Rusch D.R."/>
            <person name="Winton L.W."/>
            <person name="Adams G.A."/>
        </authorList>
    </citation>
    <scope>NUCLEOTIDE SEQUENCE [LARGE SCALE GENOMIC DNA]</scope>
    <source>
        <strain evidence="7 8">CPC 39397</strain>
    </source>
</reference>
<dbReference type="SUPFAM" id="SSF48371">
    <property type="entry name" value="ARM repeat"/>
    <property type="match status" value="1"/>
</dbReference>
<accession>A0ABR3PFF0</accession>
<evidence type="ECO:0000256" key="4">
    <source>
        <dbReference type="ARBA" id="ARBA00023242"/>
    </source>
</evidence>
<keyword evidence="4" id="KW-0539">Nucleus</keyword>
<protein>
    <recommendedName>
        <fullName evidence="3">Pre-rRNA-processing protein RIX1</fullName>
    </recommendedName>
</protein>